<evidence type="ECO:0000313" key="1">
    <source>
        <dbReference type="EMBL" id="PHQ49642.1"/>
    </source>
</evidence>
<sequence length="119" mass="13206">MHDRPTPHPDPEAPMTYREGTYVIDTRHERLAQVMGMVGPRVQVRRPGGGREWEVPPEVLRLATREERAAGGGCAECGRLRAAQRRAVDRGAKREAVAATVAVRHHLRDAHAETEDGMP</sequence>
<evidence type="ECO:0000313" key="2">
    <source>
        <dbReference type="Proteomes" id="UP000222531"/>
    </source>
</evidence>
<name>A0A2G1XEJ6_STRCJ</name>
<protein>
    <submittedName>
        <fullName evidence="1">Uncharacterized protein</fullName>
    </submittedName>
</protein>
<comment type="caution">
    <text evidence="1">The sequence shown here is derived from an EMBL/GenBank/DDBJ whole genome shotgun (WGS) entry which is preliminary data.</text>
</comment>
<reference evidence="1 2" key="1">
    <citation type="journal article" date="2017" name="Biochemistry">
        <title>Identification of the Biosynthetic Pathway for the Antibiotic Bicyclomycin.</title>
        <authorList>
            <person name="Patteson J."/>
            <person name="Cai W."/>
            <person name="Johnson R.A."/>
            <person name="Santa Maria K."/>
            <person name="Li B."/>
        </authorList>
    </citation>
    <scope>NUCLEOTIDE SEQUENCE [LARGE SCALE GENOMIC DNA]</scope>
    <source>
        <strain evidence="1 2">ATCC 21532</strain>
    </source>
</reference>
<dbReference type="Proteomes" id="UP000222531">
    <property type="component" value="Unassembled WGS sequence"/>
</dbReference>
<keyword evidence="2" id="KW-1185">Reference proteome</keyword>
<dbReference type="AlphaFoldDB" id="A0A2G1XEJ6"/>
<gene>
    <name evidence="1" type="ORF">BLA24_26880</name>
</gene>
<organism evidence="1 2">
    <name type="scientific">Streptomyces cinnamoneus</name>
    <name type="common">Streptoverticillium cinnamoneum</name>
    <dbReference type="NCBI Taxonomy" id="53446"/>
    <lineage>
        <taxon>Bacteria</taxon>
        <taxon>Bacillati</taxon>
        <taxon>Actinomycetota</taxon>
        <taxon>Actinomycetes</taxon>
        <taxon>Kitasatosporales</taxon>
        <taxon>Streptomycetaceae</taxon>
        <taxon>Streptomyces</taxon>
        <taxon>Streptomyces cinnamoneus group</taxon>
    </lineage>
</organism>
<dbReference type="EMBL" id="NHZO01000154">
    <property type="protein sequence ID" value="PHQ49642.1"/>
    <property type="molecule type" value="Genomic_DNA"/>
</dbReference>
<dbReference type="RefSeq" id="WP_099201584.1">
    <property type="nucleotide sequence ID" value="NZ_JBIRXA010000024.1"/>
</dbReference>
<accession>A0A2G1XEJ6</accession>
<proteinExistence type="predicted"/>